<sequence length="115" mass="12171">MRLNGESGVRGGPETRHPGVRDSRPVGGRSGPGDGESSAEAPAAGTASLSRLLGQLIEEIDRFRHAGRPSPRGSQSLLCYRDVGHVYMEVDVPGPPEVVADVSVVGSRVFIRLVR</sequence>
<dbReference type="Proteomes" id="UP000324233">
    <property type="component" value="Chromosome"/>
</dbReference>
<feature type="region of interest" description="Disordered" evidence="1">
    <location>
        <begin position="1"/>
        <end position="45"/>
    </location>
</feature>
<dbReference type="EMBL" id="CP042997">
    <property type="protein sequence ID" value="QEH32024.1"/>
    <property type="molecule type" value="Genomic_DNA"/>
</dbReference>
<dbReference type="RefSeq" id="WP_148590905.1">
    <property type="nucleotide sequence ID" value="NZ_CP042997.1"/>
</dbReference>
<feature type="compositionally biased region" description="Basic and acidic residues" evidence="1">
    <location>
        <begin position="13"/>
        <end position="24"/>
    </location>
</feature>
<dbReference type="AlphaFoldDB" id="A0A5B9VVC8"/>
<evidence type="ECO:0000313" key="2">
    <source>
        <dbReference type="EMBL" id="QEH32024.1"/>
    </source>
</evidence>
<name>A0A5B9VVC8_9BACT</name>
<evidence type="ECO:0000256" key="1">
    <source>
        <dbReference type="SAM" id="MobiDB-lite"/>
    </source>
</evidence>
<reference evidence="2 3" key="1">
    <citation type="submission" date="2019-08" db="EMBL/GenBank/DDBJ databases">
        <title>Deep-cultivation of Planctomycetes and their phenomic and genomic characterization uncovers novel biology.</title>
        <authorList>
            <person name="Wiegand S."/>
            <person name="Jogler M."/>
            <person name="Boedeker C."/>
            <person name="Pinto D."/>
            <person name="Vollmers J."/>
            <person name="Rivas-Marin E."/>
            <person name="Kohn T."/>
            <person name="Peeters S.H."/>
            <person name="Heuer A."/>
            <person name="Rast P."/>
            <person name="Oberbeckmann S."/>
            <person name="Bunk B."/>
            <person name="Jeske O."/>
            <person name="Meyerdierks A."/>
            <person name="Storesund J.E."/>
            <person name="Kallscheuer N."/>
            <person name="Luecker S."/>
            <person name="Lage O.M."/>
            <person name="Pohl T."/>
            <person name="Merkel B.J."/>
            <person name="Hornburger P."/>
            <person name="Mueller R.-W."/>
            <person name="Bruemmer F."/>
            <person name="Labrenz M."/>
            <person name="Spormann A.M."/>
            <person name="Op den Camp H."/>
            <person name="Overmann J."/>
            <person name="Amann R."/>
            <person name="Jetten M.S.M."/>
            <person name="Mascher T."/>
            <person name="Medema M.H."/>
            <person name="Devos D.P."/>
            <person name="Kaster A.-K."/>
            <person name="Ovreas L."/>
            <person name="Rohde M."/>
            <person name="Galperin M.Y."/>
            <person name="Jogler C."/>
        </authorList>
    </citation>
    <scope>NUCLEOTIDE SEQUENCE [LARGE SCALE GENOMIC DNA]</scope>
    <source>
        <strain evidence="2 3">OJF2</strain>
    </source>
</reference>
<organism evidence="2 3">
    <name type="scientific">Aquisphaera giovannonii</name>
    <dbReference type="NCBI Taxonomy" id="406548"/>
    <lineage>
        <taxon>Bacteria</taxon>
        <taxon>Pseudomonadati</taxon>
        <taxon>Planctomycetota</taxon>
        <taxon>Planctomycetia</taxon>
        <taxon>Isosphaerales</taxon>
        <taxon>Isosphaeraceae</taxon>
        <taxon>Aquisphaera</taxon>
    </lineage>
</organism>
<accession>A0A5B9VVC8</accession>
<keyword evidence="3" id="KW-1185">Reference proteome</keyword>
<proteinExistence type="predicted"/>
<evidence type="ECO:0000313" key="3">
    <source>
        <dbReference type="Proteomes" id="UP000324233"/>
    </source>
</evidence>
<dbReference type="KEGG" id="agv:OJF2_04930"/>
<gene>
    <name evidence="2" type="ORF">OJF2_04930</name>
</gene>
<protein>
    <submittedName>
        <fullName evidence="2">Uncharacterized protein</fullName>
    </submittedName>
</protein>